<keyword evidence="5 10" id="KW-0321">Glycogen metabolism</keyword>
<protein>
    <recommendedName>
        <fullName evidence="10">1,4-alpha-glucan branching enzyme GlgB</fullName>
        <ecNumber evidence="10">2.4.1.18</ecNumber>
    </recommendedName>
    <alternativeName>
        <fullName evidence="10">1,4-alpha-D-glucan:1,4-alpha-D-glucan 6-glucosyl-transferase</fullName>
    </alternativeName>
    <alternativeName>
        <fullName evidence="10">Alpha-(1-&gt;4)-glucan branching enzyme</fullName>
    </alternativeName>
    <alternativeName>
        <fullName evidence="10">Glycogen branching enzyme</fullName>
        <shortName evidence="10">BE</shortName>
    </alternativeName>
</protein>
<comment type="catalytic activity">
    <reaction evidence="1 10">
        <text>Transfers a segment of a (1-&gt;4)-alpha-D-glucan chain to a primary hydroxy group in a similar glucan chain.</text>
        <dbReference type="EC" id="2.4.1.18"/>
    </reaction>
</comment>
<comment type="pathway">
    <text evidence="3 10">Glycan biosynthesis; glycogen biosynthesis.</text>
</comment>
<dbReference type="NCBIfam" id="NF003811">
    <property type="entry name" value="PRK05402.1"/>
    <property type="match status" value="1"/>
</dbReference>
<evidence type="ECO:0000256" key="10">
    <source>
        <dbReference type="HAMAP-Rule" id="MF_00685"/>
    </source>
</evidence>
<evidence type="ECO:0000256" key="3">
    <source>
        <dbReference type="ARBA" id="ARBA00004964"/>
    </source>
</evidence>
<dbReference type="NCBIfam" id="TIGR01515">
    <property type="entry name" value="branching_enzym"/>
    <property type="match status" value="1"/>
</dbReference>
<evidence type="ECO:0000256" key="11">
    <source>
        <dbReference type="PIRSR" id="PIRSR000463-1"/>
    </source>
</evidence>
<dbReference type="OrthoDB" id="9800174at2"/>
<reference evidence="13" key="1">
    <citation type="submission" date="2018-09" db="EMBL/GenBank/DDBJ databases">
        <title>Murine metabolic-syndrome-specific gut microbial biobank.</title>
        <authorList>
            <person name="Liu C."/>
        </authorList>
    </citation>
    <scope>NUCLEOTIDE SEQUENCE</scope>
    <source>
        <strain evidence="13">D42-62</strain>
    </source>
</reference>
<feature type="active site" description="Nucleophile" evidence="10 11">
    <location>
        <position position="320"/>
    </location>
</feature>
<dbReference type="CDD" id="cd11322">
    <property type="entry name" value="AmyAc_Glg_BE"/>
    <property type="match status" value="1"/>
</dbReference>
<keyword evidence="6 10" id="KW-0328">Glycosyltransferase</keyword>
<dbReference type="Pfam" id="PF02806">
    <property type="entry name" value="Alpha-amylase_C"/>
    <property type="match status" value="1"/>
</dbReference>
<dbReference type="EMBL" id="QZDT01000032">
    <property type="protein sequence ID" value="NBJ94201.1"/>
    <property type="molecule type" value="Genomic_DNA"/>
</dbReference>
<dbReference type="SMART" id="SM00642">
    <property type="entry name" value="Aamy"/>
    <property type="match status" value="1"/>
</dbReference>
<dbReference type="GO" id="GO:0003844">
    <property type="term" value="F:1,4-alpha-glucan branching enzyme activity"/>
    <property type="evidence" value="ECO:0007669"/>
    <property type="project" value="UniProtKB-UniRule"/>
</dbReference>
<evidence type="ECO:0000256" key="2">
    <source>
        <dbReference type="ARBA" id="ARBA00002953"/>
    </source>
</evidence>
<dbReference type="InterPro" id="IPR017853">
    <property type="entry name" value="GH"/>
</dbReference>
<evidence type="ECO:0000256" key="7">
    <source>
        <dbReference type="ARBA" id="ARBA00022679"/>
    </source>
</evidence>
<accession>A0A9X5BHH9</accession>
<dbReference type="InterPro" id="IPR006047">
    <property type="entry name" value="GH13_cat_dom"/>
</dbReference>
<dbReference type="CDD" id="cd02855">
    <property type="entry name" value="E_set_GBE_prok_N"/>
    <property type="match status" value="1"/>
</dbReference>
<dbReference type="InterPro" id="IPR013780">
    <property type="entry name" value="Glyco_hydro_b"/>
</dbReference>
<organism evidence="13 14">
    <name type="scientific">Parablautia muri</name>
    <dbReference type="NCBI Taxonomy" id="2320879"/>
    <lineage>
        <taxon>Bacteria</taxon>
        <taxon>Bacillati</taxon>
        <taxon>Bacillota</taxon>
        <taxon>Clostridia</taxon>
        <taxon>Lachnospirales</taxon>
        <taxon>Lachnospiraceae</taxon>
        <taxon>Parablautia</taxon>
    </lineage>
</organism>
<dbReference type="FunFam" id="2.60.40.1180:FF:000002">
    <property type="entry name" value="1,4-alpha-glucan branching enzyme GlgB"/>
    <property type="match status" value="1"/>
</dbReference>
<proteinExistence type="inferred from homology"/>
<dbReference type="InterPro" id="IPR044143">
    <property type="entry name" value="GlgB_N_E_set_prok"/>
</dbReference>
<evidence type="ECO:0000256" key="4">
    <source>
        <dbReference type="ARBA" id="ARBA00009000"/>
    </source>
</evidence>
<dbReference type="InterPro" id="IPR037439">
    <property type="entry name" value="Branching_enzy"/>
</dbReference>
<evidence type="ECO:0000256" key="9">
    <source>
        <dbReference type="ARBA" id="ARBA00023277"/>
    </source>
</evidence>
<dbReference type="NCBIfam" id="NF008967">
    <property type="entry name" value="PRK12313.1"/>
    <property type="match status" value="1"/>
</dbReference>
<dbReference type="GO" id="GO:0043169">
    <property type="term" value="F:cation binding"/>
    <property type="evidence" value="ECO:0007669"/>
    <property type="project" value="InterPro"/>
</dbReference>
<keyword evidence="9 10" id="KW-0119">Carbohydrate metabolism</keyword>
<dbReference type="InterPro" id="IPR006048">
    <property type="entry name" value="A-amylase/branching_C"/>
</dbReference>
<evidence type="ECO:0000256" key="8">
    <source>
        <dbReference type="ARBA" id="ARBA00023056"/>
    </source>
</evidence>
<gene>
    <name evidence="10 13" type="primary">glgB</name>
    <name evidence="13" type="ORF">D5281_16810</name>
</gene>
<comment type="caution">
    <text evidence="13">The sequence shown here is derived from an EMBL/GenBank/DDBJ whole genome shotgun (WGS) entry which is preliminary data.</text>
</comment>
<dbReference type="EC" id="2.4.1.18" evidence="10"/>
<dbReference type="HAMAP" id="MF_00685">
    <property type="entry name" value="GlgB"/>
    <property type="match status" value="1"/>
</dbReference>
<feature type="active site" description="Proton donor" evidence="10 11">
    <location>
        <position position="373"/>
    </location>
</feature>
<feature type="domain" description="Glycosyl hydrolase family 13 catalytic" evidence="12">
    <location>
        <begin position="175"/>
        <end position="523"/>
    </location>
</feature>
<dbReference type="PANTHER" id="PTHR43651:SF3">
    <property type="entry name" value="1,4-ALPHA-GLUCAN-BRANCHING ENZYME"/>
    <property type="match status" value="1"/>
</dbReference>
<keyword evidence="7 10" id="KW-0808">Transferase</keyword>
<dbReference type="GO" id="GO:0005978">
    <property type="term" value="P:glycogen biosynthetic process"/>
    <property type="evidence" value="ECO:0007669"/>
    <property type="project" value="UniProtKB-UniRule"/>
</dbReference>
<evidence type="ECO:0000256" key="6">
    <source>
        <dbReference type="ARBA" id="ARBA00022676"/>
    </source>
</evidence>
<sequence>MEATKKKEEAEVFISEADQYLFAQGTHYDIYKKLGAHPSVQDGEKGMFFGVWAPNAASVHVIGTFNGWDEMANPMKKIGPGGIHTTFIPGVGVHELYKFLIKTPSGEKLYKADPFANSAELRPGTASRTVDISGFNWTDDAWMEERAGKDYNKEPLAIYECHIGSWMRHPRPEEKGFYNYREFADRIVEYLKEMKYTHVELMGIAEHPFDGSWGYQVTGYYAPTSRYGEPEDFMYLINKLHKNKIGVILDWVPAHFATDAHGLGRFDGQCIFEDPDPRKGEHPDWGTKIFNCGKTEVKNFLIANVLFWIKEFHIDGIRVDAVASMLYLDYGKQDGQWVPNIYGGNKNLEAIEFFKHLNSVVLGTYPGFLTIAEESTAWPKITGKIEDDGLGFSFKWNMGWMHDFCEYMKLDPYFRKDNHYGMTFAMSYNDSENYILPLSHDEVVHLKCSMLNKMPGYKVDKYANLRCGYTFMFGHAGKKLLFMGQEFGQEREWSEERELDWFLLGEDLNKGLQEYVKELLKIYRKYPCLYEIDNSWDGFEWLNCDDKERSTYSFFRKSSTKKNNLLFVINMTPMTWENYKLGVPVKKKYKLLLCSTEERFGGSGEIVPSEITAKKELCDYRDYSITFDLPPYAAAIFTF</sequence>
<dbReference type="SUPFAM" id="SSF51445">
    <property type="entry name" value="(Trans)glycosidases"/>
    <property type="match status" value="1"/>
</dbReference>
<dbReference type="PANTHER" id="PTHR43651">
    <property type="entry name" value="1,4-ALPHA-GLUCAN-BRANCHING ENZYME"/>
    <property type="match status" value="1"/>
</dbReference>
<evidence type="ECO:0000259" key="12">
    <source>
        <dbReference type="SMART" id="SM00642"/>
    </source>
</evidence>
<evidence type="ECO:0000256" key="1">
    <source>
        <dbReference type="ARBA" id="ARBA00000826"/>
    </source>
</evidence>
<dbReference type="Pfam" id="PF02922">
    <property type="entry name" value="CBM_48"/>
    <property type="match status" value="1"/>
</dbReference>
<dbReference type="Gene3D" id="2.60.40.10">
    <property type="entry name" value="Immunoglobulins"/>
    <property type="match status" value="1"/>
</dbReference>
<dbReference type="Gene3D" id="3.20.20.80">
    <property type="entry name" value="Glycosidases"/>
    <property type="match status" value="1"/>
</dbReference>
<dbReference type="Pfam" id="PF00128">
    <property type="entry name" value="Alpha-amylase"/>
    <property type="match status" value="2"/>
</dbReference>
<keyword evidence="14" id="KW-1185">Reference proteome</keyword>
<dbReference type="GO" id="GO:0005829">
    <property type="term" value="C:cytosol"/>
    <property type="evidence" value="ECO:0007669"/>
    <property type="project" value="TreeGrafter"/>
</dbReference>
<dbReference type="FunFam" id="3.20.20.80:FF:000003">
    <property type="entry name" value="1,4-alpha-glucan branching enzyme GlgB"/>
    <property type="match status" value="1"/>
</dbReference>
<evidence type="ECO:0000313" key="14">
    <source>
        <dbReference type="Proteomes" id="UP001154420"/>
    </source>
</evidence>
<dbReference type="PIRSF" id="PIRSF000463">
    <property type="entry name" value="GlgB"/>
    <property type="match status" value="1"/>
</dbReference>
<evidence type="ECO:0000256" key="5">
    <source>
        <dbReference type="ARBA" id="ARBA00022600"/>
    </source>
</evidence>
<name>A0A9X5BHH9_9FIRM</name>
<comment type="function">
    <text evidence="2 10">Catalyzes the formation of the alpha-1,6-glucosidic linkages in glycogen by scission of a 1,4-alpha-linked oligosaccharide from growing alpha-1,4-glucan chains and the subsequent attachment of the oligosaccharide to the alpha-1,6 position.</text>
</comment>
<dbReference type="InterPro" id="IPR006407">
    <property type="entry name" value="GlgB"/>
</dbReference>
<dbReference type="Gene3D" id="2.60.40.1180">
    <property type="entry name" value="Golgi alpha-mannosidase II"/>
    <property type="match status" value="1"/>
</dbReference>
<dbReference type="SUPFAM" id="SSF51011">
    <property type="entry name" value="Glycosyl hydrolase domain"/>
    <property type="match status" value="1"/>
</dbReference>
<dbReference type="InterPro" id="IPR004193">
    <property type="entry name" value="Glyco_hydro_13_N"/>
</dbReference>
<comment type="similarity">
    <text evidence="4 10">Belongs to the glycosyl hydrolase 13 family. GlgB subfamily.</text>
</comment>
<dbReference type="GO" id="GO:0004553">
    <property type="term" value="F:hydrolase activity, hydrolyzing O-glycosyl compounds"/>
    <property type="evidence" value="ECO:0007669"/>
    <property type="project" value="InterPro"/>
</dbReference>
<dbReference type="RefSeq" id="WP_160561239.1">
    <property type="nucleotide sequence ID" value="NZ_QZDT01000032.1"/>
</dbReference>
<dbReference type="AlphaFoldDB" id="A0A9X5BHH9"/>
<keyword evidence="8 10" id="KW-0320">Glycogen biosynthesis</keyword>
<evidence type="ECO:0000313" key="13">
    <source>
        <dbReference type="EMBL" id="NBJ94201.1"/>
    </source>
</evidence>
<dbReference type="Proteomes" id="UP001154420">
    <property type="component" value="Unassembled WGS sequence"/>
</dbReference>
<comment type="subunit">
    <text evidence="10">Monomer.</text>
</comment>
<dbReference type="InterPro" id="IPR013783">
    <property type="entry name" value="Ig-like_fold"/>
</dbReference>